<feature type="transmembrane region" description="Helical" evidence="17">
    <location>
        <begin position="477"/>
        <end position="494"/>
    </location>
</feature>
<keyword evidence="13 20" id="KW-0496">Mitochondrion</keyword>
<dbReference type="GO" id="GO:0003954">
    <property type="term" value="F:NADH dehydrogenase activity"/>
    <property type="evidence" value="ECO:0007669"/>
    <property type="project" value="TreeGrafter"/>
</dbReference>
<dbReference type="RefSeq" id="YP_009989797.1">
    <property type="nucleotide sequence ID" value="NC_052742.1"/>
</dbReference>
<keyword evidence="14 17" id="KW-0472">Membrane</keyword>
<dbReference type="InterPro" id="IPR001750">
    <property type="entry name" value="ND/Mrp_TM"/>
</dbReference>
<comment type="subcellular location">
    <subcellularLocation>
        <location evidence="1">Mitochondrion inner membrane</location>
        <topology evidence="1">Multi-pass membrane protein</topology>
    </subcellularLocation>
</comment>
<keyword evidence="5" id="KW-0679">Respiratory chain</keyword>
<geneLocation type="mitochondrion" evidence="20"/>
<accession>A0A7G9M4U2</accession>
<dbReference type="PRINTS" id="PR01434">
    <property type="entry name" value="NADHDHGNASE5"/>
</dbReference>
<feature type="transmembrane region" description="Helical" evidence="17">
    <location>
        <begin position="234"/>
        <end position="252"/>
    </location>
</feature>
<dbReference type="NCBIfam" id="TIGR01974">
    <property type="entry name" value="NDH_I_L"/>
    <property type="match status" value="1"/>
</dbReference>
<feature type="transmembrane region" description="Helical" evidence="17">
    <location>
        <begin position="264"/>
        <end position="285"/>
    </location>
</feature>
<reference evidence="20" key="2">
    <citation type="journal article" date="2020" name="Mitochondrial DNA Part B Resour">
        <title>The complete mitochondrial genome of Ophiura kinbergi (Ophiuroidea, Ophiurina): genome structure and phylogenetics.</title>
        <authorList>
            <person name="Li Y.-X."/>
            <person name="Wang X.-T."/>
            <person name="Dong Y."/>
            <person name="Fan S.-L."/>
            <person name="Xu Q.-Z."/>
        </authorList>
    </citation>
    <scope>NUCLEOTIDE SEQUENCE</scope>
</reference>
<feature type="transmembrane region" description="Helical" evidence="17">
    <location>
        <begin position="6"/>
        <end position="21"/>
    </location>
</feature>
<evidence type="ECO:0000256" key="14">
    <source>
        <dbReference type="ARBA" id="ARBA00023136"/>
    </source>
</evidence>
<feature type="transmembrane region" description="Helical" evidence="17">
    <location>
        <begin position="353"/>
        <end position="378"/>
    </location>
</feature>
<evidence type="ECO:0000256" key="11">
    <source>
        <dbReference type="ARBA" id="ARBA00023027"/>
    </source>
</evidence>
<evidence type="ECO:0000256" key="5">
    <source>
        <dbReference type="ARBA" id="ARBA00022660"/>
    </source>
</evidence>
<keyword evidence="8" id="KW-1278">Translocase</keyword>
<evidence type="ECO:0000256" key="3">
    <source>
        <dbReference type="ARBA" id="ARBA00021096"/>
    </source>
</evidence>
<feature type="transmembrane region" description="Helical" evidence="17">
    <location>
        <begin position="128"/>
        <end position="149"/>
    </location>
</feature>
<dbReference type="InterPro" id="IPR018393">
    <property type="entry name" value="NADHpl_OxRdtase_5_subgr"/>
</dbReference>
<evidence type="ECO:0000256" key="7">
    <source>
        <dbReference type="ARBA" id="ARBA00022792"/>
    </source>
</evidence>
<evidence type="ECO:0000259" key="19">
    <source>
        <dbReference type="Pfam" id="PF06455"/>
    </source>
</evidence>
<dbReference type="GO" id="GO:0008137">
    <property type="term" value="F:NADH dehydrogenase (ubiquinone) activity"/>
    <property type="evidence" value="ECO:0007669"/>
    <property type="project" value="UniProtKB-EC"/>
</dbReference>
<feature type="transmembrane region" description="Helical" evidence="17">
    <location>
        <begin position="398"/>
        <end position="423"/>
    </location>
</feature>
<feature type="transmembrane region" description="Helical" evidence="17">
    <location>
        <begin position="105"/>
        <end position="122"/>
    </location>
</feature>
<keyword evidence="10 17" id="KW-1133">Transmembrane helix</keyword>
<dbReference type="GO" id="GO:0005743">
    <property type="term" value="C:mitochondrial inner membrane"/>
    <property type="evidence" value="ECO:0007669"/>
    <property type="project" value="UniProtKB-SubCell"/>
</dbReference>
<reference evidence="20" key="1">
    <citation type="submission" date="2018-09" db="EMBL/GenBank/DDBJ databases">
        <authorList>
            <person name="Li Y."/>
            <person name="Xu Q."/>
            <person name="Zhang X."/>
        </authorList>
    </citation>
    <scope>NUCLEOTIDE SEQUENCE</scope>
</reference>
<sequence length="588" mass="64834">MILSTLTLVAFFLFVIVNFLTPKNISTKFLMNASAMSFLILIYWFFLGIPSFIINLNWFSWTLNQFSVSLIIDFPFVIFSAVGLFVTWSIIQFSEYYMSTDPNKGSFINTLTLFLLFMMLLVSSNNLFVLFVGWEGVGIMSFILIGWWFTRSEANSSAIQAIIYNRIGDSGMVVFMAITILELNSWNLNEILLANSTILLNIGILGVILAATGKSAQFSLHPWLPAAMEGPTPVSALLHSSTMVVAGVFLLFRCSPLFSTQSWILSIIAILGALTALFAASAALVQYDMKKIVAYSTTSQLGLMVVAIGINMPELALFHICTHAFFKALLFLCSGSVIHSFNNEQDLRKMSNAASVLPITISSIVIGSLALCGLPFLAGYYSKDLILEAGQLSISNSISVILSMVATLMTAIYSIRMLFFLMIPSTSSNAINPISEEYKNLSEPILRLTLGVFISGWFLTISLMNSEPLVVPFLNKITPILLLIIATTTILLNIEIPQSQLAINFLSSNWFYVNILHNNILLKLINNSIIGVLRSLDQGWTSLIGAIGLSSSTLAIIKNLLSSHNSHVTSYLKIFLITITVIFIYCLL</sequence>
<feature type="domain" description="NADH:quinone oxidoreductase/Mrp antiporter transmembrane" evidence="18">
    <location>
        <begin position="124"/>
        <end position="410"/>
    </location>
</feature>
<evidence type="ECO:0000313" key="20">
    <source>
        <dbReference type="EMBL" id="QNN00529.1"/>
    </source>
</evidence>
<evidence type="ECO:0000256" key="8">
    <source>
        <dbReference type="ARBA" id="ARBA00022967"/>
    </source>
</evidence>
<feature type="transmembrane region" description="Helical" evidence="17">
    <location>
        <begin position="193"/>
        <end position="213"/>
    </location>
</feature>
<evidence type="ECO:0000256" key="16">
    <source>
        <dbReference type="ARBA" id="ARBA00049551"/>
    </source>
</evidence>
<feature type="transmembrane region" description="Helical" evidence="17">
    <location>
        <begin position="568"/>
        <end position="587"/>
    </location>
</feature>
<proteinExistence type="predicted"/>
<keyword evidence="7" id="KW-0999">Mitochondrion inner membrane</keyword>
<dbReference type="PANTHER" id="PTHR42829">
    <property type="entry name" value="NADH-UBIQUINONE OXIDOREDUCTASE CHAIN 5"/>
    <property type="match status" value="1"/>
</dbReference>
<gene>
    <name evidence="20" type="primary">ND5</name>
</gene>
<dbReference type="InterPro" id="IPR003945">
    <property type="entry name" value="NU5C-like"/>
</dbReference>
<dbReference type="GO" id="GO:0015990">
    <property type="term" value="P:electron transport coupled proton transport"/>
    <property type="evidence" value="ECO:0007669"/>
    <property type="project" value="TreeGrafter"/>
</dbReference>
<keyword evidence="11" id="KW-0520">NAD</keyword>
<dbReference type="EMBL" id="MH910618">
    <property type="protein sequence ID" value="QNN00529.1"/>
    <property type="molecule type" value="Genomic_DNA"/>
</dbReference>
<organism evidence="20">
    <name type="scientific">Ophiuroglypha kinbergi</name>
    <dbReference type="NCBI Taxonomy" id="3253740"/>
    <lineage>
        <taxon>Eukaryota</taxon>
        <taxon>Metazoa</taxon>
        <taxon>Echinodermata</taxon>
        <taxon>Eleutherozoa</taxon>
        <taxon>Asterozoa</taxon>
        <taxon>Ophiuroidea</taxon>
        <taxon>Myophiuroidea</taxon>
        <taxon>Metophiurida</taxon>
        <taxon>Ophintegrida</taxon>
        <taxon>Amphilepidida</taxon>
        <taxon>Ophiurina</taxon>
        <taxon>Chilophiurina</taxon>
        <taxon>Ophiuridae</taxon>
        <taxon>Ophiuroglypha</taxon>
    </lineage>
</organism>
<protein>
    <recommendedName>
        <fullName evidence="3">NADH-ubiquinone oxidoreductase chain 5</fullName>
        <ecNumber evidence="2">7.1.1.2</ecNumber>
    </recommendedName>
    <alternativeName>
        <fullName evidence="15">NADH dehydrogenase subunit 5</fullName>
    </alternativeName>
</protein>
<dbReference type="CTD" id="4540"/>
<feature type="transmembrane region" description="Helical" evidence="17">
    <location>
        <begin position="444"/>
        <end position="465"/>
    </location>
</feature>
<dbReference type="GeneID" id="62622562"/>
<feature type="transmembrane region" description="Helical" evidence="17">
    <location>
        <begin position="292"/>
        <end position="310"/>
    </location>
</feature>
<evidence type="ECO:0000256" key="13">
    <source>
        <dbReference type="ARBA" id="ARBA00023128"/>
    </source>
</evidence>
<dbReference type="EC" id="7.1.1.2" evidence="2"/>
<keyword evidence="4" id="KW-0813">Transport</keyword>
<keyword evidence="12" id="KW-0830">Ubiquinone</keyword>
<evidence type="ECO:0000256" key="12">
    <source>
        <dbReference type="ARBA" id="ARBA00023075"/>
    </source>
</evidence>
<keyword evidence="9" id="KW-0249">Electron transport</keyword>
<feature type="transmembrane region" description="Helical" evidence="17">
    <location>
        <begin position="316"/>
        <end position="341"/>
    </location>
</feature>
<dbReference type="AlphaFoldDB" id="A0A7G9M4U2"/>
<evidence type="ECO:0000256" key="17">
    <source>
        <dbReference type="SAM" id="Phobius"/>
    </source>
</evidence>
<evidence type="ECO:0000259" key="18">
    <source>
        <dbReference type="Pfam" id="PF00361"/>
    </source>
</evidence>
<dbReference type="InterPro" id="IPR010934">
    <property type="entry name" value="NADH_DH_su5_C"/>
</dbReference>
<name>A0A7G9M4U2_9ECHI</name>
<feature type="domain" description="NADH dehydrogenase subunit 5 C-terminal" evidence="19">
    <location>
        <begin position="413"/>
        <end position="585"/>
    </location>
</feature>
<evidence type="ECO:0000256" key="15">
    <source>
        <dbReference type="ARBA" id="ARBA00031027"/>
    </source>
</evidence>
<feature type="transmembrane region" description="Helical" evidence="17">
    <location>
        <begin position="161"/>
        <end position="181"/>
    </location>
</feature>
<evidence type="ECO:0000256" key="4">
    <source>
        <dbReference type="ARBA" id="ARBA00022448"/>
    </source>
</evidence>
<feature type="transmembrane region" description="Helical" evidence="17">
    <location>
        <begin position="74"/>
        <end position="93"/>
    </location>
</feature>
<dbReference type="Pfam" id="PF06455">
    <property type="entry name" value="NADH5_C"/>
    <property type="match status" value="1"/>
</dbReference>
<evidence type="ECO:0000256" key="6">
    <source>
        <dbReference type="ARBA" id="ARBA00022692"/>
    </source>
</evidence>
<dbReference type="Pfam" id="PF00361">
    <property type="entry name" value="Proton_antipo_M"/>
    <property type="match status" value="1"/>
</dbReference>
<dbReference type="GO" id="GO:0042773">
    <property type="term" value="P:ATP synthesis coupled electron transport"/>
    <property type="evidence" value="ECO:0007669"/>
    <property type="project" value="InterPro"/>
</dbReference>
<evidence type="ECO:0000256" key="1">
    <source>
        <dbReference type="ARBA" id="ARBA00004448"/>
    </source>
</evidence>
<keyword evidence="6 17" id="KW-0812">Transmembrane</keyword>
<comment type="catalytic activity">
    <reaction evidence="16">
        <text>a ubiquinone + NADH + 5 H(+)(in) = a ubiquinol + NAD(+) + 4 H(+)(out)</text>
        <dbReference type="Rhea" id="RHEA:29091"/>
        <dbReference type="Rhea" id="RHEA-COMP:9565"/>
        <dbReference type="Rhea" id="RHEA-COMP:9566"/>
        <dbReference type="ChEBI" id="CHEBI:15378"/>
        <dbReference type="ChEBI" id="CHEBI:16389"/>
        <dbReference type="ChEBI" id="CHEBI:17976"/>
        <dbReference type="ChEBI" id="CHEBI:57540"/>
        <dbReference type="ChEBI" id="CHEBI:57945"/>
        <dbReference type="EC" id="7.1.1.2"/>
    </reaction>
</comment>
<feature type="transmembrane region" description="Helical" evidence="17">
    <location>
        <begin position="33"/>
        <end position="54"/>
    </location>
</feature>
<evidence type="ECO:0000256" key="2">
    <source>
        <dbReference type="ARBA" id="ARBA00012944"/>
    </source>
</evidence>
<evidence type="ECO:0000256" key="9">
    <source>
        <dbReference type="ARBA" id="ARBA00022982"/>
    </source>
</evidence>
<dbReference type="PANTHER" id="PTHR42829:SF2">
    <property type="entry name" value="NADH-UBIQUINONE OXIDOREDUCTASE CHAIN 5"/>
    <property type="match status" value="1"/>
</dbReference>
<evidence type="ECO:0000256" key="10">
    <source>
        <dbReference type="ARBA" id="ARBA00022989"/>
    </source>
</evidence>